<dbReference type="Proteomes" id="UP000298652">
    <property type="component" value="Chromosome 3"/>
</dbReference>
<evidence type="ECO:0000313" key="2">
    <source>
        <dbReference type="Proteomes" id="UP000298652"/>
    </source>
</evidence>
<organism evidence="1 2">
    <name type="scientific">Setaria viridis</name>
    <name type="common">Green bristlegrass</name>
    <name type="synonym">Setaria italica subsp. viridis</name>
    <dbReference type="NCBI Taxonomy" id="4556"/>
    <lineage>
        <taxon>Eukaryota</taxon>
        <taxon>Viridiplantae</taxon>
        <taxon>Streptophyta</taxon>
        <taxon>Embryophyta</taxon>
        <taxon>Tracheophyta</taxon>
        <taxon>Spermatophyta</taxon>
        <taxon>Magnoliopsida</taxon>
        <taxon>Liliopsida</taxon>
        <taxon>Poales</taxon>
        <taxon>Poaceae</taxon>
        <taxon>PACMAD clade</taxon>
        <taxon>Panicoideae</taxon>
        <taxon>Panicodae</taxon>
        <taxon>Paniceae</taxon>
        <taxon>Cenchrinae</taxon>
        <taxon>Setaria</taxon>
    </lineage>
</organism>
<name>A0A4U6VHD0_SETVI</name>
<dbReference type="OMA" id="ECSAHVF"/>
<dbReference type="AlphaFoldDB" id="A0A4U6VHD0"/>
<evidence type="ECO:0000313" key="1">
    <source>
        <dbReference type="EMBL" id="TKW28202.1"/>
    </source>
</evidence>
<accession>A0A4U6VHD0</accession>
<sequence>MRYIVAAHRMRGIEQSLVQPWKTAGNQIMITMRSRRERAAVFHDENSFQLPTEIIAHKFVEDLVSVSSNKGECSAHVFAPLLLASIRDAEECQHFICPKRIA</sequence>
<protein>
    <submittedName>
        <fullName evidence="1">Uncharacterized protein</fullName>
    </submittedName>
</protein>
<dbReference type="EMBL" id="CM016554">
    <property type="protein sequence ID" value="TKW28202.1"/>
    <property type="molecule type" value="Genomic_DNA"/>
</dbReference>
<gene>
    <name evidence="1" type="ORF">SEVIR_3G322600v2</name>
</gene>
<keyword evidence="2" id="KW-1185">Reference proteome</keyword>
<dbReference type="Gramene" id="TKW28202">
    <property type="protein sequence ID" value="TKW28202"/>
    <property type="gene ID" value="SEVIR_3G322600v2"/>
</dbReference>
<proteinExistence type="predicted"/>
<reference evidence="1" key="1">
    <citation type="submission" date="2019-03" db="EMBL/GenBank/DDBJ databases">
        <title>WGS assembly of Setaria viridis.</title>
        <authorList>
            <person name="Huang P."/>
            <person name="Jenkins J."/>
            <person name="Grimwood J."/>
            <person name="Barry K."/>
            <person name="Healey A."/>
            <person name="Mamidi S."/>
            <person name="Sreedasyam A."/>
            <person name="Shu S."/>
            <person name="Feldman M."/>
            <person name="Wu J."/>
            <person name="Yu Y."/>
            <person name="Chen C."/>
            <person name="Johnson J."/>
            <person name="Rokhsar D."/>
            <person name="Baxter I."/>
            <person name="Schmutz J."/>
            <person name="Brutnell T."/>
            <person name="Kellogg E."/>
        </authorList>
    </citation>
    <scope>NUCLEOTIDE SEQUENCE [LARGE SCALE GENOMIC DNA]</scope>
</reference>